<evidence type="ECO:0000256" key="5">
    <source>
        <dbReference type="RuleBase" id="RU362066"/>
    </source>
</evidence>
<keyword evidence="8" id="KW-0969">Cilium</keyword>
<dbReference type="InterPro" id="IPR010809">
    <property type="entry name" value="FliD_C"/>
</dbReference>
<evidence type="ECO:0000259" key="7">
    <source>
        <dbReference type="Pfam" id="PF07195"/>
    </source>
</evidence>
<comment type="caution">
    <text evidence="8">The sequence shown here is derived from an EMBL/GenBank/DDBJ whole genome shotgun (WGS) entry which is preliminary data.</text>
</comment>
<dbReference type="AlphaFoldDB" id="A0A926IMD0"/>
<dbReference type="InterPro" id="IPR003481">
    <property type="entry name" value="FliD_N"/>
</dbReference>
<dbReference type="GO" id="GO:0009424">
    <property type="term" value="C:bacterial-type flagellum hook"/>
    <property type="evidence" value="ECO:0007669"/>
    <property type="project" value="UniProtKB-UniRule"/>
</dbReference>
<evidence type="ECO:0000259" key="6">
    <source>
        <dbReference type="Pfam" id="PF02465"/>
    </source>
</evidence>
<keyword evidence="8" id="KW-0966">Cell projection</keyword>
<dbReference type="GO" id="GO:0005576">
    <property type="term" value="C:extracellular region"/>
    <property type="evidence" value="ECO:0007669"/>
    <property type="project" value="UniProtKB-SubCell"/>
</dbReference>
<evidence type="ECO:0000256" key="4">
    <source>
        <dbReference type="ARBA" id="ARBA00023143"/>
    </source>
</evidence>
<dbReference type="Pfam" id="PF02465">
    <property type="entry name" value="FliD_N"/>
    <property type="match status" value="1"/>
</dbReference>
<feature type="domain" description="Flagellar hook-associated protein 2 N-terminal" evidence="6">
    <location>
        <begin position="11"/>
        <end position="105"/>
    </location>
</feature>
<evidence type="ECO:0000313" key="9">
    <source>
        <dbReference type="Proteomes" id="UP000601522"/>
    </source>
</evidence>
<dbReference type="Proteomes" id="UP000601522">
    <property type="component" value="Unassembled WGS sequence"/>
</dbReference>
<comment type="subunit">
    <text evidence="2 5">Homopentamer.</text>
</comment>
<accession>A0A926IMD0</accession>
<evidence type="ECO:0000256" key="3">
    <source>
        <dbReference type="ARBA" id="ARBA00023054"/>
    </source>
</evidence>
<protein>
    <recommendedName>
        <fullName evidence="5">Flagellar hook-associated protein 2</fullName>
        <shortName evidence="5">HAP2</shortName>
    </recommendedName>
    <alternativeName>
        <fullName evidence="5">Flagellar cap protein</fullName>
    </alternativeName>
</protein>
<sequence length="478" mass="52423">MAGINFMGSYSGIDKSMIDDIMKAEKMPLVQLANKKTSITDKQNAWKDINTRLNSLYEKLKELEKQSTFTSKVATSTNDKIVTMNVGTGAPEGSYNIKVEQLATSTSIIGNKIEGLVEGKFAKGTFAEDAFFTITNNEGKEISIEVSDGDSLQSIAKKINDALTEPVEEGKTGQNIGIKATIVDGRIVLTDEKTGERGITLHGAGETLEKLGLDGFEGTTNNGVKAEFTINGVDVTSDSNKITDVIEGVTINLHKAHAPGEEDTVTVSLDTEKATKAVQDFVDQYNSTMKFIEEKMAAGDPEVPGSRGTLSGDGALMRLHSSLRNMVTKAISSEEGVIKDISQLGVSTVDRYGQLHFDSTKLVNALAENPNKVIDFFKGEEGKEGYSSLINKQIDYYISNKKDEHGRTGIIKSTMDSYDNVIKDLNRQIENFNERMERKEQYYIKVFTALDVAMMQAESQMSWLEGQINAMNGMTKKK</sequence>
<name>A0A926IMD0_9FIRM</name>
<dbReference type="Pfam" id="PF07195">
    <property type="entry name" value="FliD_C"/>
    <property type="match status" value="1"/>
</dbReference>
<gene>
    <name evidence="8" type="primary">fliD</name>
    <name evidence="8" type="ORF">H8689_04025</name>
</gene>
<evidence type="ECO:0000256" key="1">
    <source>
        <dbReference type="ARBA" id="ARBA00009764"/>
    </source>
</evidence>
<comment type="subcellular location">
    <subcellularLocation>
        <location evidence="5">Secreted</location>
    </subcellularLocation>
    <subcellularLocation>
        <location evidence="5">Bacterial flagellum</location>
    </subcellularLocation>
</comment>
<feature type="coiled-coil region" evidence="5">
    <location>
        <begin position="415"/>
        <end position="442"/>
    </location>
</feature>
<evidence type="ECO:0000256" key="2">
    <source>
        <dbReference type="ARBA" id="ARBA00011255"/>
    </source>
</evidence>
<keyword evidence="5" id="KW-0964">Secreted</keyword>
<dbReference type="RefSeq" id="WP_249323127.1">
    <property type="nucleotide sequence ID" value="NZ_JACRTK010000001.1"/>
</dbReference>
<keyword evidence="9" id="KW-1185">Reference proteome</keyword>
<keyword evidence="3 5" id="KW-0175">Coiled coil</keyword>
<dbReference type="GO" id="GO:0071973">
    <property type="term" value="P:bacterial-type flagellum-dependent cell motility"/>
    <property type="evidence" value="ECO:0007669"/>
    <property type="project" value="TreeGrafter"/>
</dbReference>
<dbReference type="PANTHER" id="PTHR30288">
    <property type="entry name" value="FLAGELLAR CAP/ASSEMBLY PROTEIN FLID"/>
    <property type="match status" value="1"/>
</dbReference>
<organism evidence="8 9">
    <name type="scientific">Wansuia hejianensis</name>
    <dbReference type="NCBI Taxonomy" id="2763667"/>
    <lineage>
        <taxon>Bacteria</taxon>
        <taxon>Bacillati</taxon>
        <taxon>Bacillota</taxon>
        <taxon>Clostridia</taxon>
        <taxon>Lachnospirales</taxon>
        <taxon>Lachnospiraceae</taxon>
        <taxon>Wansuia</taxon>
    </lineage>
</organism>
<keyword evidence="4 5" id="KW-0975">Bacterial flagellum</keyword>
<dbReference type="InterPro" id="IPR010810">
    <property type="entry name" value="Flagellin_hook_IN_motif"/>
</dbReference>
<dbReference type="GO" id="GO:0007155">
    <property type="term" value="P:cell adhesion"/>
    <property type="evidence" value="ECO:0007669"/>
    <property type="project" value="InterPro"/>
</dbReference>
<dbReference type="InterPro" id="IPR040026">
    <property type="entry name" value="FliD"/>
</dbReference>
<comment type="similarity">
    <text evidence="1 5">Belongs to the FliD family.</text>
</comment>
<keyword evidence="8" id="KW-0282">Flagellum</keyword>
<dbReference type="GO" id="GO:0009421">
    <property type="term" value="C:bacterial-type flagellum filament cap"/>
    <property type="evidence" value="ECO:0007669"/>
    <property type="project" value="InterPro"/>
</dbReference>
<dbReference type="PANTHER" id="PTHR30288:SF0">
    <property type="entry name" value="FLAGELLAR HOOK-ASSOCIATED PROTEIN 2"/>
    <property type="match status" value="1"/>
</dbReference>
<feature type="domain" description="Flagellar hook-associated protein 2 C-terminal" evidence="7">
    <location>
        <begin position="225"/>
        <end position="457"/>
    </location>
</feature>
<proteinExistence type="inferred from homology"/>
<evidence type="ECO:0000313" key="8">
    <source>
        <dbReference type="EMBL" id="MBC8590310.1"/>
    </source>
</evidence>
<dbReference type="Pfam" id="PF07196">
    <property type="entry name" value="Flagellin_IN"/>
    <property type="match status" value="1"/>
</dbReference>
<comment type="function">
    <text evidence="5">Required for morphogenesis and for the elongation of the flagellar filament by facilitating polymerization of the flagellin monomers at the tip of growing filament. Forms a capping structure, which prevents flagellin subunits (transported through the central channel of the flagellum) from leaking out without polymerization at the distal end.</text>
</comment>
<reference evidence="8 9" key="1">
    <citation type="submission" date="2020-08" db="EMBL/GenBank/DDBJ databases">
        <title>Genome public.</title>
        <authorList>
            <person name="Liu C."/>
            <person name="Sun Q."/>
        </authorList>
    </citation>
    <scope>NUCLEOTIDE SEQUENCE [LARGE SCALE GENOMIC DNA]</scope>
    <source>
        <strain evidence="8 9">NSJ-26</strain>
    </source>
</reference>
<dbReference type="EMBL" id="JACRTK010000001">
    <property type="protein sequence ID" value="MBC8590310.1"/>
    <property type="molecule type" value="Genomic_DNA"/>
</dbReference>